<dbReference type="InterPro" id="IPR012338">
    <property type="entry name" value="Beta-lactam/transpept-like"/>
</dbReference>
<gene>
    <name evidence="4" type="ORF">GL4_2789</name>
</gene>
<feature type="domain" description="Beta-lactamase-related" evidence="3">
    <location>
        <begin position="49"/>
        <end position="365"/>
    </location>
</feature>
<dbReference type="InterPro" id="IPR051478">
    <property type="entry name" value="Beta-lactamase-like_AB/R"/>
</dbReference>
<evidence type="ECO:0000259" key="3">
    <source>
        <dbReference type="Pfam" id="PF00144"/>
    </source>
</evidence>
<comment type="similarity">
    <text evidence="1">Belongs to the beta-lactamase family.</text>
</comment>
<keyword evidence="2" id="KW-0732">Signal</keyword>
<keyword evidence="5" id="KW-1185">Reference proteome</keyword>
<evidence type="ECO:0000313" key="4">
    <source>
        <dbReference type="EMBL" id="BAQ18223.1"/>
    </source>
</evidence>
<dbReference type="Gene3D" id="3.40.710.10">
    <property type="entry name" value="DD-peptidase/beta-lactamase superfamily"/>
    <property type="match status" value="1"/>
</dbReference>
<dbReference type="AlphaFoldDB" id="A0A0A8K5K0"/>
<evidence type="ECO:0000256" key="2">
    <source>
        <dbReference type="SAM" id="SignalP"/>
    </source>
</evidence>
<accession>A0A0A8K5K0</accession>
<dbReference type="SUPFAM" id="SSF56601">
    <property type="entry name" value="beta-lactamase/transpeptidase-like"/>
    <property type="match status" value="1"/>
</dbReference>
<sequence length="385" mass="41017">MQVAPSRFRKTILGLLGCILAAGSLPAPAAADPLLDETVGFTGTVLFLQTKVPGLVIGAVRNGEMSIHGFGERMDGGEEPDGDTVMRIGSITKAFTGQVLATLAADGTVSLTQRLGSLAPDLGTGKDPNTAKIRLIDIATQSAGLPREVPHKPGPAGDPFAPITRKAFAGWLAENDLLYPPGTGILYSNFAFDLLAIGLSEAAKTPYPELLAKHITGPLGMKDTVFEVSDEQRKRLMEGHGFDGEALRDVPTGDVIVGSGGLYSTPKDLLRWMQWHLDRFGEKDAEIRMLDHAAYLVRDNLNPVSGMDESGHMDAMSLGWVVMMPEGDRPLILQKAGGLQGTFSYIAFAPTRGVAAFVAINKFDFGAAMLMAEVVNEMITSLAPR</sequence>
<dbReference type="InterPro" id="IPR001466">
    <property type="entry name" value="Beta-lactam-related"/>
</dbReference>
<dbReference type="PANTHER" id="PTHR22935:SF95">
    <property type="entry name" value="BETA-LACTAMASE-LIKE 1-RELATED"/>
    <property type="match status" value="1"/>
</dbReference>
<dbReference type="PANTHER" id="PTHR22935">
    <property type="entry name" value="PENICILLIN-BINDING PROTEIN"/>
    <property type="match status" value="1"/>
</dbReference>
<evidence type="ECO:0000313" key="5">
    <source>
        <dbReference type="Proteomes" id="UP000031643"/>
    </source>
</evidence>
<evidence type="ECO:0000256" key="1">
    <source>
        <dbReference type="ARBA" id="ARBA00038473"/>
    </source>
</evidence>
<dbReference type="EMBL" id="AP014648">
    <property type="protein sequence ID" value="BAQ18223.1"/>
    <property type="molecule type" value="Genomic_DNA"/>
</dbReference>
<proteinExistence type="inferred from homology"/>
<name>A0A0A8K5K0_9HYPH</name>
<dbReference type="KEGG" id="mcg:GL4_2789"/>
<feature type="chain" id="PRO_5002054531" evidence="2">
    <location>
        <begin position="30"/>
        <end position="385"/>
    </location>
</feature>
<organism evidence="4 5">
    <name type="scientific">Methyloceanibacter caenitepidi</name>
    <dbReference type="NCBI Taxonomy" id="1384459"/>
    <lineage>
        <taxon>Bacteria</taxon>
        <taxon>Pseudomonadati</taxon>
        <taxon>Pseudomonadota</taxon>
        <taxon>Alphaproteobacteria</taxon>
        <taxon>Hyphomicrobiales</taxon>
        <taxon>Hyphomicrobiaceae</taxon>
        <taxon>Methyloceanibacter</taxon>
    </lineage>
</organism>
<dbReference type="OrthoDB" id="7791015at2"/>
<reference evidence="4 5" key="1">
    <citation type="submission" date="2014-09" db="EMBL/GenBank/DDBJ databases">
        <title>Genome sequencing of Methyloceanibacter caenitepidi Gela4.</title>
        <authorList>
            <person name="Takeuchi M."/>
            <person name="Susumu S."/>
            <person name="Kamagata Y."/>
            <person name="Oshima K."/>
            <person name="Hattori M."/>
            <person name="Iwasaki W."/>
        </authorList>
    </citation>
    <scope>NUCLEOTIDE SEQUENCE [LARGE SCALE GENOMIC DNA]</scope>
    <source>
        <strain evidence="4 5">Gela4</strain>
    </source>
</reference>
<dbReference type="Proteomes" id="UP000031643">
    <property type="component" value="Chromosome"/>
</dbReference>
<dbReference type="HOGENOM" id="CLU_020027_7_1_5"/>
<feature type="signal peptide" evidence="2">
    <location>
        <begin position="1"/>
        <end position="29"/>
    </location>
</feature>
<dbReference type="RefSeq" id="WP_045368287.1">
    <property type="nucleotide sequence ID" value="NZ_AP014648.1"/>
</dbReference>
<dbReference type="NCBIfam" id="NF007943">
    <property type="entry name" value="PRK10662.1"/>
    <property type="match status" value="1"/>
</dbReference>
<protein>
    <submittedName>
        <fullName evidence="4">Penicillin-binding protein AmpH</fullName>
    </submittedName>
</protein>
<dbReference type="STRING" id="1384459.GL4_2789"/>
<dbReference type="Pfam" id="PF00144">
    <property type="entry name" value="Beta-lactamase"/>
    <property type="match status" value="1"/>
</dbReference>